<organism evidence="3 4">
    <name type="scientific">Alienimonas chondri</name>
    <dbReference type="NCBI Taxonomy" id="2681879"/>
    <lineage>
        <taxon>Bacteria</taxon>
        <taxon>Pseudomonadati</taxon>
        <taxon>Planctomycetota</taxon>
        <taxon>Planctomycetia</taxon>
        <taxon>Planctomycetales</taxon>
        <taxon>Planctomycetaceae</taxon>
        <taxon>Alienimonas</taxon>
    </lineage>
</organism>
<evidence type="ECO:0000313" key="4">
    <source>
        <dbReference type="Proteomes" id="UP000609651"/>
    </source>
</evidence>
<evidence type="ECO:0000313" key="3">
    <source>
        <dbReference type="EMBL" id="NNJ24075.1"/>
    </source>
</evidence>
<reference evidence="3 4" key="1">
    <citation type="journal article" date="2020" name="Syst. Appl. Microbiol.">
        <title>Alienimonas chondri sp. nov., a novel planctomycete isolated from the biofilm of the red alga Chondrus crispus.</title>
        <authorList>
            <person name="Vitorino I."/>
            <person name="Albuquerque L."/>
            <person name="Wiegand S."/>
            <person name="Kallscheuer N."/>
            <person name="da Costa M.S."/>
            <person name="Lobo-da-Cunha A."/>
            <person name="Jogler C."/>
            <person name="Lage O.M."/>
        </authorList>
    </citation>
    <scope>NUCLEOTIDE SEQUENCE [LARGE SCALE GENOMIC DNA]</scope>
    <source>
        <strain evidence="3 4">LzC2</strain>
    </source>
</reference>
<feature type="signal peptide" evidence="2">
    <location>
        <begin position="1"/>
        <end position="23"/>
    </location>
</feature>
<evidence type="ECO:0008006" key="5">
    <source>
        <dbReference type="Google" id="ProtNLM"/>
    </source>
</evidence>
<dbReference type="EMBL" id="WTPX01000002">
    <property type="protein sequence ID" value="NNJ24075.1"/>
    <property type="molecule type" value="Genomic_DNA"/>
</dbReference>
<gene>
    <name evidence="3" type="ORF">LzC2_01240</name>
</gene>
<name>A0ABX1V778_9PLAN</name>
<comment type="caution">
    <text evidence="3">The sequence shown here is derived from an EMBL/GenBank/DDBJ whole genome shotgun (WGS) entry which is preliminary data.</text>
</comment>
<accession>A0ABX1V778</accession>
<dbReference type="Pfam" id="PF09492">
    <property type="entry name" value="Pec_lyase"/>
    <property type="match status" value="1"/>
</dbReference>
<feature type="chain" id="PRO_5045854158" description="Pectic acid lyase" evidence="2">
    <location>
        <begin position="24"/>
        <end position="483"/>
    </location>
</feature>
<feature type="region of interest" description="Disordered" evidence="1">
    <location>
        <begin position="125"/>
        <end position="153"/>
    </location>
</feature>
<dbReference type="Gene3D" id="1.50.10.20">
    <property type="match status" value="1"/>
</dbReference>
<dbReference type="Proteomes" id="UP000609651">
    <property type="component" value="Unassembled WGS sequence"/>
</dbReference>
<sequence>MLARSLVPLLLTTLCGVVAPASAADDPGRDEARDALRRAGRFFAKEVALRGGYVYFVELDRPRRWGEGEATATQIWVQPPATPTVGEAFLNAYEATGDAPHLAAATAAGEALVYGQLKSGGWTNRIDFDPNGNPADYRNGRGRGRNTSSLDDGQTPAALRLLIRLDAAHDGRHAAIAEAVRTGLDALLAAQFPGGGFPQVWDDPEDPPPTLRAVLPEGDWRELPRVKNYWDQATLNDGLAGQVVDTLLLARTTYLEREPPLAERCDAAVRRLGDFLIRAQLPRPQPAWAQQYDAKMRPAWARIFEPPAVVTSESQDVIEALLTLHAATGDPQFLDPIPAALDYLDRSALPDGQLPRYLELNTNRPLYMQRDGGGYRPTFDDTNLPGHYGWKIGSRVETLRNKLQRAQSGRPPSPPNAVKLADAARRAIDALDDEGRWVETSDGSKLVGQAKIPVGSRFLASETFADNMSALAAFLRVDAPAPR</sequence>
<keyword evidence="2" id="KW-0732">Signal</keyword>
<dbReference type="InterPro" id="IPR012669">
    <property type="entry name" value="Pectate_lyase"/>
</dbReference>
<evidence type="ECO:0000256" key="1">
    <source>
        <dbReference type="SAM" id="MobiDB-lite"/>
    </source>
</evidence>
<protein>
    <recommendedName>
        <fullName evidence="5">Pectic acid lyase</fullName>
    </recommendedName>
</protein>
<dbReference type="SUPFAM" id="SSF81853">
    <property type="entry name" value="Family 10 polysaccharide lyase"/>
    <property type="match status" value="1"/>
</dbReference>
<keyword evidence="4" id="KW-1185">Reference proteome</keyword>
<proteinExistence type="predicted"/>
<evidence type="ECO:0000256" key="2">
    <source>
        <dbReference type="SAM" id="SignalP"/>
    </source>
</evidence>